<keyword evidence="3" id="KW-1185">Reference proteome</keyword>
<reference evidence="2 3" key="3">
    <citation type="journal article" date="2017" name="G3 (Bethesda)">
        <title>Comparative analysis highlights variable genome content of wheat rusts and divergence of the mating loci.</title>
        <authorList>
            <person name="Cuomo C.A."/>
            <person name="Bakkeren G."/>
            <person name="Khalil H.B."/>
            <person name="Panwar V."/>
            <person name="Joly D."/>
            <person name="Linning R."/>
            <person name="Sakthikumar S."/>
            <person name="Song X."/>
            <person name="Adiconis X."/>
            <person name="Fan L."/>
            <person name="Goldberg J.M."/>
            <person name="Levin J.Z."/>
            <person name="Young S."/>
            <person name="Zeng Q."/>
            <person name="Anikster Y."/>
            <person name="Bruce M."/>
            <person name="Wang M."/>
            <person name="Yin C."/>
            <person name="McCallum B."/>
            <person name="Szabo L.J."/>
            <person name="Hulbert S."/>
            <person name="Chen X."/>
            <person name="Fellers J.P."/>
        </authorList>
    </citation>
    <scope>NUCLEOTIDE SEQUENCE</scope>
    <source>
        <strain evidence="3">Isolate 1-1 / race 1 (BBBD)</strain>
        <strain evidence="2">isolate 1-1 / race 1 (BBBD)</strain>
    </source>
</reference>
<dbReference type="Proteomes" id="UP000005240">
    <property type="component" value="Unassembled WGS sequence"/>
</dbReference>
<organism evidence="1">
    <name type="scientific">Puccinia triticina (isolate 1-1 / race 1 (BBBD))</name>
    <name type="common">Brown leaf rust fungus</name>
    <dbReference type="NCBI Taxonomy" id="630390"/>
    <lineage>
        <taxon>Eukaryota</taxon>
        <taxon>Fungi</taxon>
        <taxon>Dikarya</taxon>
        <taxon>Basidiomycota</taxon>
        <taxon>Pucciniomycotina</taxon>
        <taxon>Pucciniomycetes</taxon>
        <taxon>Pucciniales</taxon>
        <taxon>Pucciniaceae</taxon>
        <taxon>Puccinia</taxon>
    </lineage>
</organism>
<dbReference type="EMBL" id="ADAS02000019">
    <property type="protein sequence ID" value="OAV96580.1"/>
    <property type="molecule type" value="Genomic_DNA"/>
</dbReference>
<dbReference type="AlphaFoldDB" id="A0A180GV00"/>
<reference evidence="2" key="4">
    <citation type="submission" date="2025-05" db="UniProtKB">
        <authorList>
            <consortium name="EnsemblFungi"/>
        </authorList>
    </citation>
    <scope>IDENTIFICATION</scope>
    <source>
        <strain evidence="2">isolate 1-1 / race 1 (BBBD)</strain>
    </source>
</reference>
<accession>A0A180GV00</accession>
<dbReference type="PANTHER" id="PTHR35204:SF1">
    <property type="entry name" value="ENTEROTOXIN"/>
    <property type="match status" value="1"/>
</dbReference>
<name>A0A180GV00_PUCT1</name>
<evidence type="ECO:0000313" key="1">
    <source>
        <dbReference type="EMBL" id="OAV96580.1"/>
    </source>
</evidence>
<dbReference type="EnsemblFungi" id="PTTG_26346-t43_1">
    <property type="protein sequence ID" value="PTTG_26346-t43_1-p1"/>
    <property type="gene ID" value="PTTG_26346"/>
</dbReference>
<reference evidence="1" key="1">
    <citation type="submission" date="2009-11" db="EMBL/GenBank/DDBJ databases">
        <authorList>
            <consortium name="The Broad Institute Genome Sequencing Platform"/>
            <person name="Ward D."/>
            <person name="Feldgarden M."/>
            <person name="Earl A."/>
            <person name="Young S.K."/>
            <person name="Zeng Q."/>
            <person name="Koehrsen M."/>
            <person name="Alvarado L."/>
            <person name="Berlin A."/>
            <person name="Bochicchio J."/>
            <person name="Borenstein D."/>
            <person name="Chapman S.B."/>
            <person name="Chen Z."/>
            <person name="Engels R."/>
            <person name="Freedman E."/>
            <person name="Gellesch M."/>
            <person name="Goldberg J."/>
            <person name="Griggs A."/>
            <person name="Gujja S."/>
            <person name="Heilman E."/>
            <person name="Heiman D."/>
            <person name="Hepburn T."/>
            <person name="Howarth C."/>
            <person name="Jen D."/>
            <person name="Larson L."/>
            <person name="Lewis B."/>
            <person name="Mehta T."/>
            <person name="Park D."/>
            <person name="Pearson M."/>
            <person name="Roberts A."/>
            <person name="Saif S."/>
            <person name="Shea T."/>
            <person name="Shenoy N."/>
            <person name="Sisk P."/>
            <person name="Stolte C."/>
            <person name="Sykes S."/>
            <person name="Thomson T."/>
            <person name="Walk T."/>
            <person name="White J."/>
            <person name="Yandava C."/>
            <person name="Izard J."/>
            <person name="Baranova O.V."/>
            <person name="Blanton J.M."/>
            <person name="Tanner A.C."/>
            <person name="Dewhirst F.E."/>
            <person name="Haas B."/>
            <person name="Nusbaum C."/>
            <person name="Birren B."/>
        </authorList>
    </citation>
    <scope>NUCLEOTIDE SEQUENCE [LARGE SCALE GENOMIC DNA]</scope>
    <source>
        <strain evidence="1">1-1 BBBD Race 1</strain>
    </source>
</reference>
<evidence type="ECO:0000313" key="3">
    <source>
        <dbReference type="Proteomes" id="UP000005240"/>
    </source>
</evidence>
<evidence type="ECO:0000313" key="2">
    <source>
        <dbReference type="EnsemblFungi" id="PTTG_26346-t43_1-p1"/>
    </source>
</evidence>
<sequence length="293" mass="32124">MPNFLIDPQDSRFTRYFERSSVSTPDQECDEPHYFDHPYTSYDSSPDSVLSPLRSRATSIALKKLMETQMQMLLDISAAWKKKYPVDASDEAPRSTAHDEDEAAAPCISSSISSSKACEVLPVPTSVAQPASFLPANPIFPSAQLLRKIRSMSQKSSVSLASLVDRLSLRDKDKSSLSADPAAFNPSPASCSKLTSSIASSAARPRPYQQQPTQCIDLPKYAANRSLRIIYLDGQSASLGTPGFMDSQNFLLNGIVPKELGDKGRYLNAAHGRARDLCKLGKQWGFKGVEHLF</sequence>
<dbReference type="InterPro" id="IPR038921">
    <property type="entry name" value="YOR389W-like"/>
</dbReference>
<reference evidence="1" key="2">
    <citation type="submission" date="2016-05" db="EMBL/GenBank/DDBJ databases">
        <title>Comparative analysis highlights variable genome content of wheat rusts and divergence of the mating loci.</title>
        <authorList>
            <person name="Cuomo C.A."/>
            <person name="Bakkeren G."/>
            <person name="Szabo L."/>
            <person name="Khalil H."/>
            <person name="Joly D."/>
            <person name="Goldberg J."/>
            <person name="Young S."/>
            <person name="Zeng Q."/>
            <person name="Fellers J."/>
        </authorList>
    </citation>
    <scope>NUCLEOTIDE SEQUENCE [LARGE SCALE GENOMIC DNA]</scope>
    <source>
        <strain evidence="1">1-1 BBBD Race 1</strain>
    </source>
</reference>
<dbReference type="VEuPathDB" id="FungiDB:PTTG_26346"/>
<dbReference type="PANTHER" id="PTHR35204">
    <property type="entry name" value="YALI0A21131P"/>
    <property type="match status" value="1"/>
</dbReference>
<protein>
    <submittedName>
        <fullName evidence="1 2">Uncharacterized protein</fullName>
    </submittedName>
</protein>
<gene>
    <name evidence="1" type="ORF">PTTG_26346</name>
</gene>
<proteinExistence type="predicted"/>
<dbReference type="OrthoDB" id="2506975at2759"/>